<keyword evidence="4" id="KW-0571">Peptide transport</keyword>
<dbReference type="Gene3D" id="1.20.1250.20">
    <property type="entry name" value="MFS general substrate transporter like domains"/>
    <property type="match status" value="1"/>
</dbReference>
<feature type="transmembrane region" description="Helical" evidence="7">
    <location>
        <begin position="237"/>
        <end position="256"/>
    </location>
</feature>
<keyword evidence="6 7" id="KW-0472">Membrane</keyword>
<evidence type="ECO:0000313" key="9">
    <source>
        <dbReference type="Proteomes" id="UP000887567"/>
    </source>
</evidence>
<evidence type="ECO:0000256" key="2">
    <source>
        <dbReference type="ARBA" id="ARBA00005982"/>
    </source>
</evidence>
<dbReference type="OrthoDB" id="8904098at2759"/>
<name>A0A913YCA4_EXADI</name>
<keyword evidence="4" id="KW-0813">Transport</keyword>
<sequence length="610" mass="68394">MPLIVNGEGSLAASYRDRDLVHQFYEQPQEPTETTPLSPHKSDAFKLHRRIKMRRFCIACLVLAELCERFAFYCIIINLALFMDNFGWSMFASACGVLVYSCIAWFMCALGGLVADSRFGRYSTIVAGYFVYFIGAIALVAISVWMDNRKQQTEPDENLPILPWLAVVLLSIGIGEGAVKANLSTFSAEQLRGEPPNGSGKSLFNCFYWVANALSLCCLAGVGFIQQTRLEWSSGFTLGFAIPVGSLTCSAAAFLASSRYFVVKGPHGTGLRNFWLIVKQAWNKRHDKVEIREMAVGAQRHPNTRMNWLHKATVQFGGTFLNSEVHEARALGKSVLFCSALIPYWIIYSQLYSTYLLQGLHLMSTINQFVIPAAWMSLIEIAVVLLLVPLMERIVYPMLTQSNIYVPRLWRVAFGMLLIAGSSGMAGYVEISKAEYFLKNGYINQTTSCRVYKVVDGFSIFNQLPQYVLLGISEVFTSMSGLELVYAACPTTPQSVTAGLYNLMISIGGVFSVIILGITSYYDWYSLHIGDDTEYLQNNKTAYYYWLLSGIVLLGVFILVAIGYCHDIGLRQPHHHHHRQSSYTMETDRDSIADRRNLSSAEKRIYPEIS</sequence>
<dbReference type="EnsemblMetazoa" id="XM_021061887.2">
    <property type="protein sequence ID" value="XP_020917546.1"/>
    <property type="gene ID" value="LOC110254839"/>
</dbReference>
<feature type="transmembrane region" description="Helical" evidence="7">
    <location>
        <begin position="500"/>
        <end position="522"/>
    </location>
</feature>
<feature type="transmembrane region" description="Helical" evidence="7">
    <location>
        <begin position="56"/>
        <end position="82"/>
    </location>
</feature>
<evidence type="ECO:0000256" key="6">
    <source>
        <dbReference type="ARBA" id="ARBA00023136"/>
    </source>
</evidence>
<keyword evidence="4" id="KW-0653">Protein transport</keyword>
<dbReference type="InterPro" id="IPR000109">
    <property type="entry name" value="POT_fam"/>
</dbReference>
<dbReference type="RefSeq" id="XP_020917546.1">
    <property type="nucleotide sequence ID" value="XM_021061887.2"/>
</dbReference>
<keyword evidence="3 7" id="KW-0812">Transmembrane</keyword>
<dbReference type="Pfam" id="PF00854">
    <property type="entry name" value="PTR2"/>
    <property type="match status" value="1"/>
</dbReference>
<dbReference type="GO" id="GO:0022857">
    <property type="term" value="F:transmembrane transporter activity"/>
    <property type="evidence" value="ECO:0007669"/>
    <property type="project" value="InterPro"/>
</dbReference>
<feature type="transmembrane region" description="Helical" evidence="7">
    <location>
        <begin position="409"/>
        <end position="429"/>
    </location>
</feature>
<evidence type="ECO:0000256" key="4">
    <source>
        <dbReference type="ARBA" id="ARBA00022856"/>
    </source>
</evidence>
<feature type="transmembrane region" description="Helical" evidence="7">
    <location>
        <begin position="161"/>
        <end position="183"/>
    </location>
</feature>
<feature type="transmembrane region" description="Helical" evidence="7">
    <location>
        <begin position="203"/>
        <end position="225"/>
    </location>
</feature>
<accession>A0A913YCA4</accession>
<evidence type="ECO:0000313" key="8">
    <source>
        <dbReference type="EnsemblMetazoa" id="XP_020917546.1"/>
    </source>
</evidence>
<protein>
    <submittedName>
        <fullName evidence="8">Uncharacterized protein</fullName>
    </submittedName>
</protein>
<evidence type="ECO:0000256" key="3">
    <source>
        <dbReference type="ARBA" id="ARBA00022692"/>
    </source>
</evidence>
<dbReference type="PANTHER" id="PTHR11654">
    <property type="entry name" value="OLIGOPEPTIDE TRANSPORTER-RELATED"/>
    <property type="match status" value="1"/>
</dbReference>
<dbReference type="GO" id="GO:0015833">
    <property type="term" value="P:peptide transport"/>
    <property type="evidence" value="ECO:0007669"/>
    <property type="project" value="UniProtKB-KW"/>
</dbReference>
<comment type="similarity">
    <text evidence="2">Belongs to the major facilitator superfamily. Proton-dependent oligopeptide transporter (POT/PTR) (TC 2.A.17) family.</text>
</comment>
<reference evidence="8" key="1">
    <citation type="submission" date="2022-11" db="UniProtKB">
        <authorList>
            <consortium name="EnsemblMetazoa"/>
        </authorList>
    </citation>
    <scope>IDENTIFICATION</scope>
</reference>
<proteinExistence type="inferred from homology"/>
<dbReference type="OMA" id="EMQDMSD"/>
<dbReference type="KEGG" id="epa:110254839"/>
<feature type="transmembrane region" description="Helical" evidence="7">
    <location>
        <begin position="126"/>
        <end position="146"/>
    </location>
</feature>
<keyword evidence="9" id="KW-1185">Reference proteome</keyword>
<evidence type="ECO:0000256" key="7">
    <source>
        <dbReference type="SAM" id="Phobius"/>
    </source>
</evidence>
<feature type="transmembrane region" description="Helical" evidence="7">
    <location>
        <begin position="330"/>
        <end position="348"/>
    </location>
</feature>
<feature type="transmembrane region" description="Helical" evidence="7">
    <location>
        <begin position="368"/>
        <end position="388"/>
    </location>
</feature>
<feature type="transmembrane region" description="Helical" evidence="7">
    <location>
        <begin position="542"/>
        <end position="565"/>
    </location>
</feature>
<feature type="transmembrane region" description="Helical" evidence="7">
    <location>
        <begin position="467"/>
        <end position="488"/>
    </location>
</feature>
<dbReference type="Proteomes" id="UP000887567">
    <property type="component" value="Unplaced"/>
</dbReference>
<comment type="subcellular location">
    <subcellularLocation>
        <location evidence="1">Membrane</location>
        <topology evidence="1">Multi-pass membrane protein</topology>
    </subcellularLocation>
</comment>
<dbReference type="GO" id="GO:0016020">
    <property type="term" value="C:membrane"/>
    <property type="evidence" value="ECO:0007669"/>
    <property type="project" value="UniProtKB-SubCell"/>
</dbReference>
<dbReference type="SUPFAM" id="SSF103473">
    <property type="entry name" value="MFS general substrate transporter"/>
    <property type="match status" value="1"/>
</dbReference>
<dbReference type="AlphaFoldDB" id="A0A913YCA4"/>
<evidence type="ECO:0000256" key="5">
    <source>
        <dbReference type="ARBA" id="ARBA00022989"/>
    </source>
</evidence>
<evidence type="ECO:0000256" key="1">
    <source>
        <dbReference type="ARBA" id="ARBA00004141"/>
    </source>
</evidence>
<dbReference type="InterPro" id="IPR036259">
    <property type="entry name" value="MFS_trans_sf"/>
</dbReference>
<feature type="transmembrane region" description="Helical" evidence="7">
    <location>
        <begin position="88"/>
        <end position="114"/>
    </location>
</feature>
<organism evidence="8 9">
    <name type="scientific">Exaiptasia diaphana</name>
    <name type="common">Tropical sea anemone</name>
    <name type="synonym">Aiptasia pulchella</name>
    <dbReference type="NCBI Taxonomy" id="2652724"/>
    <lineage>
        <taxon>Eukaryota</taxon>
        <taxon>Metazoa</taxon>
        <taxon>Cnidaria</taxon>
        <taxon>Anthozoa</taxon>
        <taxon>Hexacorallia</taxon>
        <taxon>Actiniaria</taxon>
        <taxon>Aiptasiidae</taxon>
        <taxon>Exaiptasia</taxon>
    </lineage>
</organism>
<keyword evidence="5 7" id="KW-1133">Transmembrane helix</keyword>
<dbReference type="GeneID" id="110254839"/>